<name>A0ABR2F1F4_9ROSI</name>
<evidence type="ECO:0000313" key="1">
    <source>
        <dbReference type="EMBL" id="KAK8568762.1"/>
    </source>
</evidence>
<gene>
    <name evidence="1" type="ORF">V6N12_007304</name>
</gene>
<evidence type="ECO:0000313" key="2">
    <source>
        <dbReference type="Proteomes" id="UP001472677"/>
    </source>
</evidence>
<organism evidence="1 2">
    <name type="scientific">Hibiscus sabdariffa</name>
    <name type="common">roselle</name>
    <dbReference type="NCBI Taxonomy" id="183260"/>
    <lineage>
        <taxon>Eukaryota</taxon>
        <taxon>Viridiplantae</taxon>
        <taxon>Streptophyta</taxon>
        <taxon>Embryophyta</taxon>
        <taxon>Tracheophyta</taxon>
        <taxon>Spermatophyta</taxon>
        <taxon>Magnoliopsida</taxon>
        <taxon>eudicotyledons</taxon>
        <taxon>Gunneridae</taxon>
        <taxon>Pentapetalae</taxon>
        <taxon>rosids</taxon>
        <taxon>malvids</taxon>
        <taxon>Malvales</taxon>
        <taxon>Malvaceae</taxon>
        <taxon>Malvoideae</taxon>
        <taxon>Hibiscus</taxon>
    </lineage>
</organism>
<protein>
    <recommendedName>
        <fullName evidence="3">RNase H type-1 domain-containing protein</fullName>
    </recommendedName>
</protein>
<accession>A0ABR2F1F4</accession>
<dbReference type="EMBL" id="JBBPBM010000009">
    <property type="protein sequence ID" value="KAK8568762.1"/>
    <property type="molecule type" value="Genomic_DNA"/>
</dbReference>
<keyword evidence="2" id="KW-1185">Reference proteome</keyword>
<comment type="caution">
    <text evidence="1">The sequence shown here is derived from an EMBL/GenBank/DDBJ whole genome shotgun (WGS) entry which is preliminary data.</text>
</comment>
<evidence type="ECO:0008006" key="3">
    <source>
        <dbReference type="Google" id="ProtNLM"/>
    </source>
</evidence>
<proteinExistence type="predicted"/>
<reference evidence="1 2" key="1">
    <citation type="journal article" date="2024" name="G3 (Bethesda)">
        <title>Genome assembly of Hibiscus sabdariffa L. provides insights into metabolisms of medicinal natural products.</title>
        <authorList>
            <person name="Kim T."/>
        </authorList>
    </citation>
    <scope>NUCLEOTIDE SEQUENCE [LARGE SCALE GENOMIC DNA]</scope>
    <source>
        <strain evidence="1">TK-2024</strain>
        <tissue evidence="1">Old leaves</tissue>
    </source>
</reference>
<sequence length="90" mass="10509">MRLLNFYRVIGRLRLAFRRRVNEVADKLAALSRGHSIGEVWFEVPPIKVLSQLAKEQHQTSSLNQHLSIQNWMLQDARHSFVNQIEDSRG</sequence>
<dbReference type="Proteomes" id="UP001472677">
    <property type="component" value="Unassembled WGS sequence"/>
</dbReference>